<feature type="transmembrane region" description="Helical" evidence="2">
    <location>
        <begin position="882"/>
        <end position="902"/>
    </location>
</feature>
<dbReference type="HOGENOM" id="CLU_002755_1_2_9"/>
<feature type="transmembrane region" description="Helical" evidence="2">
    <location>
        <begin position="463"/>
        <end position="486"/>
    </location>
</feature>
<dbReference type="EMBL" id="CP001791">
    <property type="protein sequence ID" value="ADH99001.1"/>
    <property type="molecule type" value="Genomic_DNA"/>
</dbReference>
<dbReference type="InterPro" id="IPR027463">
    <property type="entry name" value="AcrB_DN_DC_subdom"/>
</dbReference>
<dbReference type="STRING" id="439292.Bsel_1489"/>
<feature type="transmembrane region" description="Helical" evidence="2">
    <location>
        <begin position="360"/>
        <end position="380"/>
    </location>
</feature>
<keyword evidence="2" id="KW-1133">Transmembrane helix</keyword>
<feature type="transmembrane region" description="Helical" evidence="2">
    <location>
        <begin position="431"/>
        <end position="457"/>
    </location>
</feature>
<dbReference type="Gene3D" id="3.30.70.1440">
    <property type="entry name" value="Multidrug efflux transporter AcrB pore domain"/>
    <property type="match status" value="1"/>
</dbReference>
<keyword evidence="2" id="KW-0472">Membrane</keyword>
<dbReference type="GO" id="GO:0005886">
    <property type="term" value="C:plasma membrane"/>
    <property type="evidence" value="ECO:0007669"/>
    <property type="project" value="TreeGrafter"/>
</dbReference>
<evidence type="ECO:0000313" key="4">
    <source>
        <dbReference type="Proteomes" id="UP000000271"/>
    </source>
</evidence>
<dbReference type="OrthoDB" id="9757876at2"/>
<feature type="compositionally biased region" description="Basic and acidic residues" evidence="1">
    <location>
        <begin position="1073"/>
        <end position="1086"/>
    </location>
</feature>
<feature type="transmembrane region" description="Helical" evidence="2">
    <location>
        <begin position="386"/>
        <end position="411"/>
    </location>
</feature>
<dbReference type="GO" id="GO:0042910">
    <property type="term" value="F:xenobiotic transmembrane transporter activity"/>
    <property type="evidence" value="ECO:0007669"/>
    <property type="project" value="TreeGrafter"/>
</dbReference>
<dbReference type="Gene3D" id="3.30.70.1320">
    <property type="entry name" value="Multidrug efflux transporter AcrB pore domain like"/>
    <property type="match status" value="1"/>
</dbReference>
<organism evidence="3 4">
    <name type="scientific">Bacillus selenitireducens (strain ATCC 700615 / DSM 15326 / MLS10)</name>
    <dbReference type="NCBI Taxonomy" id="439292"/>
    <lineage>
        <taxon>Bacteria</taxon>
        <taxon>Bacillati</taxon>
        <taxon>Bacillota</taxon>
        <taxon>Bacilli</taxon>
        <taxon>Bacillales</taxon>
        <taxon>Bacillaceae</taxon>
        <taxon>Salisediminibacterium</taxon>
    </lineage>
</organism>
<sequence>MRNIIGFSIRRPVFTLVSMTLFLLLGFVSLTNIPLKLIPDIDPPIAVVVTSYDQAGPQEVVDRVTTPMENSLSTIQGLNNISSTSSEGSSLVLLEFSWTTSIEDVENDIVQRMNQTPLPSGAGNPQFLKFDPSQIPIIQLSLSNLGDDNDNFSELVNDLENELLRIDGIGNIDLLGDAIEEIDIRLDQQLLEDHNLTQQEVVQTLQSHNVTAPGGVVSNNGSDISTRILFELNSLEDVENIVLTVDPESEDEITLADVGDVSISPEPIDTITRTNQEDAILMNVQQQSDANTANVARAFTERLDELLEEDRYSDIEQAILFNQGEYVDEAIASVALALVAGGLIAMIVLFLFLRNFKTPLLIGIAIPFSVIVTFVLLYFTNFSLNIMTLGGLALGIGMLVDNAIVVIENIYRHLNMKKSPKQAALDGASEVATAITASTLTTVSVFLPVVFISGIVGNLFREFALTVAFSLLASLLVALTVVPMLAGKWLKTPTEDIEQKREKSRFVQTFERSARWSLRHRFMVIFLTVLLLVAGAFGISTVGVQFLPATDEGFFQIEIENEAGTPIETTFENVEEIEEILDNESDVLHYTSVTGSSGQQGPGGAANGSGNEAVIYVTMVPLDERTISTMDFSDDIRRDVERAVPDGEVSITMDASFGSDPNTFSFDLNDSNPVQLEETARDLYEEFEDMSEFTEISYSLEETIMELQLQIDEEAARDAGLTPAQIANTVNDITAGVTATQVVTDENQVLEVQVRFDETYTDTVEALENLRLRNGEGTFIELSELAEFEEGESPETINRMNLEESIQFTLTYSTGNTLNEINDLVTDTVDSYGLPDETSISYTGDQQLLEDAISDLTLALILAVVFVYLVMAAQFESLRYPFVIMFTVPLVVIGVAIALTVTRTPVSITAIIGIIVLVGIVVNNAIVLVDYINQRKLAGMKSMDAIVRGVKDRARPILMTASTTILALFPLALGFGEGSEIQQPMAITVIGGMISATFLTLFLIPVLYSFLDKDTRYLNRKYMTPDGQLVPAYLLEEAYTADQGSERKHFPPRSEAVPQTRPEPASDFSDFYRPAKERPVKEDRLSETWYDETDQKDPFPQPEPDSNERGYEEEPFMYEDGIADKLPPRKARHSDREISNEDIMKLLQELKERDNRNDRNK</sequence>
<protein>
    <submittedName>
        <fullName evidence="3">Acriflavin resistance protein</fullName>
    </submittedName>
</protein>
<feature type="transmembrane region" description="Helical" evidence="2">
    <location>
        <begin position="856"/>
        <end position="875"/>
    </location>
</feature>
<dbReference type="AlphaFoldDB" id="D6XT65"/>
<dbReference type="PANTHER" id="PTHR32063">
    <property type="match status" value="1"/>
</dbReference>
<evidence type="ECO:0000256" key="1">
    <source>
        <dbReference type="SAM" id="MobiDB-lite"/>
    </source>
</evidence>
<reference evidence="3" key="1">
    <citation type="submission" date="2009-10" db="EMBL/GenBank/DDBJ databases">
        <title>Complete sequence of Bacillus selenitireducens MLS10.</title>
        <authorList>
            <consortium name="US DOE Joint Genome Institute"/>
            <person name="Lucas S."/>
            <person name="Copeland A."/>
            <person name="Lapidus A."/>
            <person name="Glavina del Rio T."/>
            <person name="Dalin E."/>
            <person name="Tice H."/>
            <person name="Bruce D."/>
            <person name="Goodwin L."/>
            <person name="Pitluck S."/>
            <person name="Sims D."/>
            <person name="Brettin T."/>
            <person name="Detter J.C."/>
            <person name="Han C."/>
            <person name="Larimer F."/>
            <person name="Land M."/>
            <person name="Hauser L."/>
            <person name="Kyrpides N."/>
            <person name="Ovchinnikova G."/>
            <person name="Stolz J."/>
        </authorList>
    </citation>
    <scope>NUCLEOTIDE SEQUENCE [LARGE SCALE GENOMIC DNA]</scope>
    <source>
        <strain evidence="3">MLS10</strain>
    </source>
</reference>
<dbReference type="SUPFAM" id="SSF82693">
    <property type="entry name" value="Multidrug efflux transporter AcrB pore domain, PN1, PN2, PC1 and PC2 subdomains"/>
    <property type="match status" value="3"/>
</dbReference>
<evidence type="ECO:0000256" key="2">
    <source>
        <dbReference type="SAM" id="Phobius"/>
    </source>
</evidence>
<feature type="transmembrane region" description="Helical" evidence="2">
    <location>
        <begin position="985"/>
        <end position="1011"/>
    </location>
</feature>
<dbReference type="Gene3D" id="3.30.70.1430">
    <property type="entry name" value="Multidrug efflux transporter AcrB pore domain"/>
    <property type="match status" value="2"/>
</dbReference>
<dbReference type="eggNOG" id="COG0841">
    <property type="taxonomic scope" value="Bacteria"/>
</dbReference>
<feature type="transmembrane region" description="Helical" evidence="2">
    <location>
        <begin position="908"/>
        <end position="933"/>
    </location>
</feature>
<dbReference type="Proteomes" id="UP000000271">
    <property type="component" value="Chromosome"/>
</dbReference>
<feature type="compositionally biased region" description="Basic and acidic residues" evidence="1">
    <location>
        <begin position="1134"/>
        <end position="1143"/>
    </location>
</feature>
<dbReference type="SUPFAM" id="SSF82714">
    <property type="entry name" value="Multidrug efflux transporter AcrB TolC docking domain, DN and DC subdomains"/>
    <property type="match status" value="2"/>
</dbReference>
<dbReference type="PANTHER" id="PTHR32063:SF0">
    <property type="entry name" value="SWARMING MOTILITY PROTEIN SWRC"/>
    <property type="match status" value="1"/>
</dbReference>
<dbReference type="RefSeq" id="WP_013172425.1">
    <property type="nucleotide sequence ID" value="NC_014219.1"/>
</dbReference>
<feature type="region of interest" description="Disordered" evidence="1">
    <location>
        <begin position="1044"/>
        <end position="1143"/>
    </location>
</feature>
<dbReference type="PRINTS" id="PR00702">
    <property type="entry name" value="ACRIFLAVINRP"/>
</dbReference>
<feature type="transmembrane region" description="Helical" evidence="2">
    <location>
        <begin position="522"/>
        <end position="547"/>
    </location>
</feature>
<dbReference type="SUPFAM" id="SSF82866">
    <property type="entry name" value="Multidrug efflux transporter AcrB transmembrane domain"/>
    <property type="match status" value="2"/>
</dbReference>
<dbReference type="Gene3D" id="3.30.2090.10">
    <property type="entry name" value="Multidrug efflux transporter AcrB TolC docking domain, DN and DC subdomains"/>
    <property type="match status" value="2"/>
</dbReference>
<keyword evidence="4" id="KW-1185">Reference proteome</keyword>
<evidence type="ECO:0000313" key="3">
    <source>
        <dbReference type="EMBL" id="ADH99001.1"/>
    </source>
</evidence>
<keyword evidence="2" id="KW-0812">Transmembrane</keyword>
<name>D6XT65_BACIE</name>
<feature type="transmembrane region" description="Helical" evidence="2">
    <location>
        <begin position="330"/>
        <end position="353"/>
    </location>
</feature>
<dbReference type="Gene3D" id="1.20.1640.10">
    <property type="entry name" value="Multidrug efflux transporter AcrB transmembrane domain"/>
    <property type="match status" value="2"/>
</dbReference>
<gene>
    <name evidence="3" type="ordered locus">Bsel_1489</name>
</gene>
<dbReference type="InterPro" id="IPR001036">
    <property type="entry name" value="Acrflvin-R"/>
</dbReference>
<accession>D6XT65</accession>
<dbReference type="KEGG" id="bse:Bsel_1489"/>
<feature type="transmembrane region" description="Helical" evidence="2">
    <location>
        <begin position="954"/>
        <end position="973"/>
    </location>
</feature>
<dbReference type="Pfam" id="PF00873">
    <property type="entry name" value="ACR_tran"/>
    <property type="match status" value="1"/>
</dbReference>
<proteinExistence type="predicted"/>